<organism evidence="3 4">
    <name type="scientific">Perkinsus chesapeaki</name>
    <name type="common">Clam parasite</name>
    <name type="synonym">Perkinsus andrewsi</name>
    <dbReference type="NCBI Taxonomy" id="330153"/>
    <lineage>
        <taxon>Eukaryota</taxon>
        <taxon>Sar</taxon>
        <taxon>Alveolata</taxon>
        <taxon>Perkinsozoa</taxon>
        <taxon>Perkinsea</taxon>
        <taxon>Perkinsida</taxon>
        <taxon>Perkinsidae</taxon>
        <taxon>Perkinsus</taxon>
    </lineage>
</organism>
<evidence type="ECO:0000259" key="2">
    <source>
        <dbReference type="Pfam" id="PF01145"/>
    </source>
</evidence>
<evidence type="ECO:0000313" key="3">
    <source>
        <dbReference type="EMBL" id="KAF4674591.1"/>
    </source>
</evidence>
<dbReference type="EMBL" id="JAAPAO010000060">
    <property type="protein sequence ID" value="KAF4674591.1"/>
    <property type="molecule type" value="Genomic_DNA"/>
</dbReference>
<feature type="transmembrane region" description="Helical" evidence="1">
    <location>
        <begin position="55"/>
        <end position="73"/>
    </location>
</feature>
<gene>
    <name evidence="3" type="ORF">FOL47_008982</name>
</gene>
<comment type="caution">
    <text evidence="3">The sequence shown here is derived from an EMBL/GenBank/DDBJ whole genome shotgun (WGS) entry which is preliminary data.</text>
</comment>
<sequence>MFLRSLPLRRGSSGLLRRHRWLLTLTHNFPAAETQRFWGSTWQGKAEWLQQNWRNLFICVGGVILFLGGFMAVRVVPGQHVALVVDRLGNVKPYVYDSSQAVLIIPFWQRLVSMREIPAKKRFIKEFVTKDNRNVEIRMLCSISAKVHWMPEIYYKFGKDFGRGFLEREATIDVEEVVKKYTLEELLEDGEPLEKAIAEIKLRLDDAAAYHKVSFDHGETTIVFVDPEVDDEDEY</sequence>
<dbReference type="AlphaFoldDB" id="A0A7J6MUL2"/>
<keyword evidence="1" id="KW-0472">Membrane</keyword>
<evidence type="ECO:0000313" key="4">
    <source>
        <dbReference type="Proteomes" id="UP000591131"/>
    </source>
</evidence>
<feature type="domain" description="Band 7" evidence="2">
    <location>
        <begin position="75"/>
        <end position="199"/>
    </location>
</feature>
<dbReference type="Pfam" id="PF01145">
    <property type="entry name" value="Band_7"/>
    <property type="match status" value="1"/>
</dbReference>
<reference evidence="3 4" key="1">
    <citation type="submission" date="2020-04" db="EMBL/GenBank/DDBJ databases">
        <title>Perkinsus chesapeaki whole genome sequence.</title>
        <authorList>
            <person name="Bogema D.R."/>
        </authorList>
    </citation>
    <scope>NUCLEOTIDE SEQUENCE [LARGE SCALE GENOMIC DNA]</scope>
    <source>
        <strain evidence="3">ATCC PRA-425</strain>
    </source>
</reference>
<protein>
    <recommendedName>
        <fullName evidence="2">Band 7 domain-containing protein</fullName>
    </recommendedName>
</protein>
<keyword evidence="1" id="KW-1133">Transmembrane helix</keyword>
<evidence type="ECO:0000256" key="1">
    <source>
        <dbReference type="SAM" id="Phobius"/>
    </source>
</evidence>
<accession>A0A7J6MUL2</accession>
<name>A0A7J6MUL2_PERCH</name>
<dbReference type="InterPro" id="IPR001107">
    <property type="entry name" value="Band_7"/>
</dbReference>
<keyword evidence="4" id="KW-1185">Reference proteome</keyword>
<dbReference type="OrthoDB" id="428964at2759"/>
<proteinExistence type="predicted"/>
<keyword evidence="1" id="KW-0812">Transmembrane</keyword>
<dbReference type="Proteomes" id="UP000591131">
    <property type="component" value="Unassembled WGS sequence"/>
</dbReference>